<accession>M1L1F4</accession>
<dbReference type="Pfam" id="PF05299">
    <property type="entry name" value="Peptidase_M61"/>
    <property type="match status" value="1"/>
</dbReference>
<dbReference type="InterPro" id="IPR027268">
    <property type="entry name" value="Peptidase_M4/M1_CTD_sf"/>
</dbReference>
<dbReference type="SMART" id="SM00228">
    <property type="entry name" value="PDZ"/>
    <property type="match status" value="1"/>
</dbReference>
<dbReference type="OrthoDB" id="9778516at2"/>
<dbReference type="HOGENOM" id="CLU_022755_0_1_4"/>
<dbReference type="RefSeq" id="WP_015396019.1">
    <property type="nucleotide sequence ID" value="NC_020294.1"/>
</dbReference>
<dbReference type="InterPro" id="IPR036034">
    <property type="entry name" value="PDZ_sf"/>
</dbReference>
<organism evidence="2 3">
    <name type="scientific">Candidatus Kinetoplastidibacterium desouzai TCC079E</name>
    <dbReference type="NCBI Taxonomy" id="1208919"/>
    <lineage>
        <taxon>Bacteria</taxon>
        <taxon>Pseudomonadati</taxon>
        <taxon>Pseudomonadota</taxon>
        <taxon>Betaproteobacteria</taxon>
        <taxon>Candidatus Kinetoplastidibacterium</taxon>
    </lineage>
</organism>
<proteinExistence type="predicted"/>
<dbReference type="PROSITE" id="PS50106">
    <property type="entry name" value="PDZ"/>
    <property type="match status" value="1"/>
</dbReference>
<dbReference type="InterPro" id="IPR007963">
    <property type="entry name" value="Peptidase_M61_catalytic"/>
</dbReference>
<dbReference type="eggNOG" id="COG3975">
    <property type="taxonomic scope" value="Bacteria"/>
</dbReference>
<name>M1L1F4_9PROT</name>
<dbReference type="EMBL" id="CP003803">
    <property type="protein sequence ID" value="AGF46608.1"/>
    <property type="molecule type" value="Genomic_DNA"/>
</dbReference>
<dbReference type="Gene3D" id="2.30.42.10">
    <property type="match status" value="1"/>
</dbReference>
<evidence type="ECO:0000259" key="1">
    <source>
        <dbReference type="PROSITE" id="PS50106"/>
    </source>
</evidence>
<sequence>MNQILTDKEEIPHHEFILYKIAPFNLNGHKYKITITIQNQNNSGSIIISMPTWIPGSYLIRDFSRNIENIFAYSEGEKINLEKKDNHTWILDNKNSEISIEYIVYAYDDSVRGSYLDSNRAFFNGSSVFLYVENLEKLPCLLKVDLPQLCKEKNWEVHTSLIKKNGNSDEHLYIAESYDSLIDHPVEIGNLDHCEFTSYGTIHKLIFSGLTVKIDIKRICRDIKKICEAQINFFDPISNKSPFNDSNNLFTFFINIGSISYGGIEHRSSAVISIKWDYLPITGIDEAPTEYCDFLSLISHEYFHSWLVKRIKPASFIQYDLKKPTLTTLLWLFEGFTSYYDHLFLLRTNLIDEKTYIKTLENKINNLMQYPGRYKQSLADSSFDTWIKYYKQNENSINSIVSYYTKGSIVAFGLDTYIRIETKEQYSLDDIMRLLWKEYGENFYKHKPKGMFENDIVDIVKRLTGVNIDKFIVDYVYGTTDMPINNWLNYHGFQMECINSIHPSLGIKTNDENNTIIVTNIIEAGSAYEAGIYSGDVLIAINNIKINSNQCIESALKRCKLGEVIHITFFRHNELKCLPVSLKKLETKYKIKKIMV</sequence>
<evidence type="ECO:0000313" key="3">
    <source>
        <dbReference type="Proteomes" id="UP000011547"/>
    </source>
</evidence>
<dbReference type="AlphaFoldDB" id="M1L1F4"/>
<dbReference type="STRING" id="1208919.CDSE_0258"/>
<dbReference type="KEGG" id="kde:CDSE_0258"/>
<dbReference type="PATRIC" id="fig|1208919.3.peg.46"/>
<dbReference type="Gene3D" id="2.60.40.3650">
    <property type="match status" value="1"/>
</dbReference>
<feature type="domain" description="PDZ" evidence="1">
    <location>
        <begin position="505"/>
        <end position="548"/>
    </location>
</feature>
<dbReference type="PIRSF" id="PIRSF016493">
    <property type="entry name" value="Glycyl_aminpptds"/>
    <property type="match status" value="1"/>
</dbReference>
<evidence type="ECO:0000313" key="2">
    <source>
        <dbReference type="EMBL" id="AGF46608.1"/>
    </source>
</evidence>
<dbReference type="SUPFAM" id="SSF55486">
    <property type="entry name" value="Metalloproteases ('zincins'), catalytic domain"/>
    <property type="match status" value="1"/>
</dbReference>
<keyword evidence="3" id="KW-1185">Reference proteome</keyword>
<dbReference type="Pfam" id="PF17899">
    <property type="entry name" value="Peptidase_M61_N"/>
    <property type="match status" value="1"/>
</dbReference>
<reference evidence="2 3" key="1">
    <citation type="journal article" date="2013" name="Genome Biol. Evol.">
        <title>Genome evolution and phylogenomic analysis of candidatus kinetoplastibacterium, the betaproteobacterial endosymbionts of strigomonas and angomonas.</title>
        <authorList>
            <person name="Alves J.M."/>
            <person name="Serrano M.G."/>
            <person name="Maia da Silva F."/>
            <person name="Voegtly L.J."/>
            <person name="Matveyev A.V."/>
            <person name="Teixeira M.M."/>
            <person name="Camargo E.P."/>
            <person name="Buck G.A."/>
        </authorList>
    </citation>
    <scope>NUCLEOTIDE SEQUENCE [LARGE SCALE GENOMIC DNA]</scope>
    <source>
        <strain evidence="2 3">TCC079E</strain>
    </source>
</reference>
<dbReference type="InterPro" id="IPR024191">
    <property type="entry name" value="Peptidase_M61"/>
</dbReference>
<protein>
    <submittedName>
        <fullName evidence="2">Peptidase M61</fullName>
    </submittedName>
</protein>
<dbReference type="Gene3D" id="1.10.390.10">
    <property type="entry name" value="Neutral Protease Domain 2"/>
    <property type="match status" value="1"/>
</dbReference>
<gene>
    <name evidence="2" type="ORF">CDSE_0258</name>
</gene>
<dbReference type="Pfam" id="PF13180">
    <property type="entry name" value="PDZ_2"/>
    <property type="match status" value="1"/>
</dbReference>
<dbReference type="InterPro" id="IPR001478">
    <property type="entry name" value="PDZ"/>
</dbReference>
<dbReference type="InterPro" id="IPR040756">
    <property type="entry name" value="Peptidase_M61_N"/>
</dbReference>
<dbReference type="SUPFAM" id="SSF50156">
    <property type="entry name" value="PDZ domain-like"/>
    <property type="match status" value="1"/>
</dbReference>
<dbReference type="Proteomes" id="UP000011547">
    <property type="component" value="Chromosome"/>
</dbReference>